<evidence type="ECO:0008006" key="4">
    <source>
        <dbReference type="Google" id="ProtNLM"/>
    </source>
</evidence>
<dbReference type="InterPro" id="IPR011042">
    <property type="entry name" value="6-blade_b-propeller_TolB-like"/>
</dbReference>
<dbReference type="Gene3D" id="2.120.10.30">
    <property type="entry name" value="TolB, C-terminal domain"/>
    <property type="match status" value="1"/>
</dbReference>
<comment type="caution">
    <text evidence="2">The sequence shown here is derived from an EMBL/GenBank/DDBJ whole genome shotgun (WGS) entry which is preliminary data.</text>
</comment>
<proteinExistence type="predicted"/>
<evidence type="ECO:0000256" key="1">
    <source>
        <dbReference type="SAM" id="MobiDB-lite"/>
    </source>
</evidence>
<evidence type="ECO:0000313" key="2">
    <source>
        <dbReference type="EMBL" id="KAK7089775.1"/>
    </source>
</evidence>
<dbReference type="GO" id="GO:0061630">
    <property type="term" value="F:ubiquitin protein ligase activity"/>
    <property type="evidence" value="ECO:0007669"/>
    <property type="project" value="TreeGrafter"/>
</dbReference>
<dbReference type="EMBL" id="JBAMIC010000576">
    <property type="protein sequence ID" value="KAK7089775.1"/>
    <property type="molecule type" value="Genomic_DNA"/>
</dbReference>
<feature type="compositionally biased region" description="Low complexity" evidence="1">
    <location>
        <begin position="11"/>
        <end position="23"/>
    </location>
</feature>
<sequence length="534" mass="58227">MMLRADWSGVSSETSQTSLTQESPPAAASDQPAEESQNKEIIITRLINKHAEGFFAEVLGLIQEDLPEKIVKELFNRFHLRLLGLTKRLEFLMEVDRNNLSEALRLEPEIQEVLAELVPHARRQEVTWRSFSHLPVQSSDQNHNDANASGEAESVSQVAMQNPGRQNSEAGVSRDVESISEDVVSKESVSRVSMQNPGRQNSAAGVSSDAESISDDVVSKEAASLSHSPVQCSEHQNVEAEVFREVTAPKTDIDPMLTTPERAFSLTPVSAKDTKKPYITAIASATDNRLFMADKANRMIKVVDLREPDEAPVSVELQASPWGLAVLSDGLVAVTTKTSSVYLLSAEGDQMSVKSSIQTRRWYVGVAGNVDSTLVVSCREHSDDPERVDVINRRGDVVMTLVDSVRLPELKSVGSLCAAGGDVLVSDFWGHAVYRLTMATGEIVDTLTHTDLQNPQGVVVDKADNVYIASTNCHCVMVKSASGEWRRLLRGPDDSEKGCNFPWGVCVSGEGVVVVAWCRPRVQGVSVVVGYTLT</sequence>
<dbReference type="GO" id="GO:0043161">
    <property type="term" value="P:proteasome-mediated ubiquitin-dependent protein catabolic process"/>
    <property type="evidence" value="ECO:0007669"/>
    <property type="project" value="TreeGrafter"/>
</dbReference>
<feature type="compositionally biased region" description="Polar residues" evidence="1">
    <location>
        <begin position="154"/>
        <end position="170"/>
    </location>
</feature>
<dbReference type="InterPro" id="IPR050952">
    <property type="entry name" value="TRIM-NHL_E3_ligases"/>
</dbReference>
<protein>
    <recommendedName>
        <fullName evidence="4">SMP-30/Gluconolactonase/LRE-like region domain-containing protein</fullName>
    </recommendedName>
</protein>
<feature type="compositionally biased region" description="Basic and acidic residues" evidence="1">
    <location>
        <begin position="172"/>
        <end position="189"/>
    </location>
</feature>
<gene>
    <name evidence="2" type="ORF">V1264_024179</name>
</gene>
<dbReference type="SUPFAM" id="SSF101898">
    <property type="entry name" value="NHL repeat"/>
    <property type="match status" value="1"/>
</dbReference>
<accession>A0AAN9AMR7</accession>
<dbReference type="PANTHER" id="PTHR24104">
    <property type="entry name" value="E3 UBIQUITIN-PROTEIN LIGASE NHLRC1-RELATED"/>
    <property type="match status" value="1"/>
</dbReference>
<feature type="compositionally biased region" description="Polar residues" evidence="1">
    <location>
        <begin position="190"/>
        <end position="211"/>
    </location>
</feature>
<feature type="compositionally biased region" description="Polar residues" evidence="1">
    <location>
        <begin position="135"/>
        <end position="147"/>
    </location>
</feature>
<organism evidence="2 3">
    <name type="scientific">Littorina saxatilis</name>
    <dbReference type="NCBI Taxonomy" id="31220"/>
    <lineage>
        <taxon>Eukaryota</taxon>
        <taxon>Metazoa</taxon>
        <taxon>Spiralia</taxon>
        <taxon>Lophotrochozoa</taxon>
        <taxon>Mollusca</taxon>
        <taxon>Gastropoda</taxon>
        <taxon>Caenogastropoda</taxon>
        <taxon>Littorinimorpha</taxon>
        <taxon>Littorinoidea</taxon>
        <taxon>Littorinidae</taxon>
        <taxon>Littorina</taxon>
    </lineage>
</organism>
<keyword evidence="3" id="KW-1185">Reference proteome</keyword>
<evidence type="ECO:0000313" key="3">
    <source>
        <dbReference type="Proteomes" id="UP001374579"/>
    </source>
</evidence>
<dbReference type="PANTHER" id="PTHR24104:SF50">
    <property type="entry name" value="SMP-30_GLUCONOLACTONASE_LRE-LIKE REGION DOMAIN-CONTAINING PROTEIN"/>
    <property type="match status" value="1"/>
</dbReference>
<dbReference type="AlphaFoldDB" id="A0AAN9AMR7"/>
<dbReference type="GO" id="GO:0000209">
    <property type="term" value="P:protein polyubiquitination"/>
    <property type="evidence" value="ECO:0007669"/>
    <property type="project" value="TreeGrafter"/>
</dbReference>
<name>A0AAN9AMR7_9CAEN</name>
<dbReference type="Proteomes" id="UP001374579">
    <property type="component" value="Unassembled WGS sequence"/>
</dbReference>
<reference evidence="2 3" key="1">
    <citation type="submission" date="2024-02" db="EMBL/GenBank/DDBJ databases">
        <title>Chromosome-scale genome assembly of the rough periwinkle Littorina saxatilis.</title>
        <authorList>
            <person name="De Jode A."/>
            <person name="Faria R."/>
            <person name="Formenti G."/>
            <person name="Sims Y."/>
            <person name="Smith T.P."/>
            <person name="Tracey A."/>
            <person name="Wood J.M.D."/>
            <person name="Zagrodzka Z.B."/>
            <person name="Johannesson K."/>
            <person name="Butlin R.K."/>
            <person name="Leder E.H."/>
        </authorList>
    </citation>
    <scope>NUCLEOTIDE SEQUENCE [LARGE SCALE GENOMIC DNA]</scope>
    <source>
        <strain evidence="2">Snail1</strain>
        <tissue evidence="2">Muscle</tissue>
    </source>
</reference>
<feature type="region of interest" description="Disordered" evidence="1">
    <location>
        <begin position="1"/>
        <end position="36"/>
    </location>
</feature>
<feature type="region of interest" description="Disordered" evidence="1">
    <location>
        <begin position="135"/>
        <end position="233"/>
    </location>
</feature>